<dbReference type="PANTHER" id="PTHR46796">
    <property type="entry name" value="HTH-TYPE TRANSCRIPTIONAL ACTIVATOR RHAS-RELATED"/>
    <property type="match status" value="1"/>
</dbReference>
<accession>A0A1I7DQP0</accession>
<keyword evidence="6" id="KW-1185">Reference proteome</keyword>
<dbReference type="PROSITE" id="PS00041">
    <property type="entry name" value="HTH_ARAC_FAMILY_1"/>
    <property type="match status" value="1"/>
</dbReference>
<keyword evidence="1" id="KW-0805">Transcription regulation</keyword>
<dbReference type="SMART" id="SM00342">
    <property type="entry name" value="HTH_ARAC"/>
    <property type="match status" value="1"/>
</dbReference>
<dbReference type="Gene3D" id="1.10.10.60">
    <property type="entry name" value="Homeodomain-like"/>
    <property type="match status" value="1"/>
</dbReference>
<dbReference type="AlphaFoldDB" id="A0A1I7DQP0"/>
<evidence type="ECO:0000259" key="4">
    <source>
        <dbReference type="PROSITE" id="PS01124"/>
    </source>
</evidence>
<proteinExistence type="predicted"/>
<dbReference type="InterPro" id="IPR018060">
    <property type="entry name" value="HTH_AraC"/>
</dbReference>
<dbReference type="EMBL" id="FPBD01000009">
    <property type="protein sequence ID" value="SFU13997.1"/>
    <property type="molecule type" value="Genomic_DNA"/>
</dbReference>
<feature type="domain" description="HTH araC/xylS-type" evidence="4">
    <location>
        <begin position="220"/>
        <end position="318"/>
    </location>
</feature>
<gene>
    <name evidence="5" type="ORF">SAMN05444141_109352</name>
</gene>
<sequence>MPDKPIHDYGYFCSEITEWHQWQLAHEHISETHLNQKLSSNPDDFSANVTERLLSNAAISHVRATPNIFDRTSSHVAQVPMDVILIQYYLSTTGCFIFNELSTQEIQSGDVVIHDMLEPFKVIHGTYEVISVILPRSAFSPLLHMGITYPGQVLNPTDTTTTSLRTLLSSLQQEMETADPQTLKVFIECVTQLAALKLGENNRLEFHIPNQKHKQILRQLQAQQILRAHIANPNLDTETLSKLMGISRATLTRMFKPAGGLTQYMKRNRLLKARHMILHDPNCEIQKVASLCGFKHPESFSRAFKQEFGTSPAIMKKQQDEATTNALDAYATWVQAR</sequence>
<name>A0A1I7DQP0_9HYPH</name>
<dbReference type="GO" id="GO:0043565">
    <property type="term" value="F:sequence-specific DNA binding"/>
    <property type="evidence" value="ECO:0007669"/>
    <property type="project" value="InterPro"/>
</dbReference>
<dbReference type="Pfam" id="PF12833">
    <property type="entry name" value="HTH_18"/>
    <property type="match status" value="1"/>
</dbReference>
<evidence type="ECO:0000256" key="2">
    <source>
        <dbReference type="ARBA" id="ARBA00023125"/>
    </source>
</evidence>
<dbReference type="RefSeq" id="WP_083417421.1">
    <property type="nucleotide sequence ID" value="NZ_FPBD01000009.1"/>
</dbReference>
<dbReference type="SUPFAM" id="SSF46689">
    <property type="entry name" value="Homeodomain-like"/>
    <property type="match status" value="1"/>
</dbReference>
<dbReference type="Proteomes" id="UP000183371">
    <property type="component" value="Unassembled WGS sequence"/>
</dbReference>
<evidence type="ECO:0000256" key="1">
    <source>
        <dbReference type="ARBA" id="ARBA00023015"/>
    </source>
</evidence>
<organism evidence="5 6">
    <name type="scientific">Pseudovibrio denitrificans</name>
    <dbReference type="NCBI Taxonomy" id="258256"/>
    <lineage>
        <taxon>Bacteria</taxon>
        <taxon>Pseudomonadati</taxon>
        <taxon>Pseudomonadota</taxon>
        <taxon>Alphaproteobacteria</taxon>
        <taxon>Hyphomicrobiales</taxon>
        <taxon>Stappiaceae</taxon>
        <taxon>Pseudovibrio</taxon>
    </lineage>
</organism>
<dbReference type="GO" id="GO:0003700">
    <property type="term" value="F:DNA-binding transcription factor activity"/>
    <property type="evidence" value="ECO:0007669"/>
    <property type="project" value="InterPro"/>
</dbReference>
<evidence type="ECO:0000313" key="5">
    <source>
        <dbReference type="EMBL" id="SFU13997.1"/>
    </source>
</evidence>
<dbReference type="InterPro" id="IPR050204">
    <property type="entry name" value="AraC_XylS_family_regulators"/>
</dbReference>
<dbReference type="InterPro" id="IPR009057">
    <property type="entry name" value="Homeodomain-like_sf"/>
</dbReference>
<keyword evidence="2" id="KW-0238">DNA-binding</keyword>
<dbReference type="PROSITE" id="PS01124">
    <property type="entry name" value="HTH_ARAC_FAMILY_2"/>
    <property type="match status" value="1"/>
</dbReference>
<dbReference type="InterPro" id="IPR018062">
    <property type="entry name" value="HTH_AraC-typ_CS"/>
</dbReference>
<protein>
    <submittedName>
        <fullName evidence="5">Helix-turn-helix domain-containing protein</fullName>
    </submittedName>
</protein>
<evidence type="ECO:0000256" key="3">
    <source>
        <dbReference type="ARBA" id="ARBA00023163"/>
    </source>
</evidence>
<evidence type="ECO:0000313" key="6">
    <source>
        <dbReference type="Proteomes" id="UP000183371"/>
    </source>
</evidence>
<keyword evidence="3" id="KW-0804">Transcription</keyword>
<reference evidence="6" key="1">
    <citation type="submission" date="2016-10" db="EMBL/GenBank/DDBJ databases">
        <authorList>
            <person name="Varghese N."/>
            <person name="Submissions S."/>
        </authorList>
    </citation>
    <scope>NUCLEOTIDE SEQUENCE [LARGE SCALE GENOMIC DNA]</scope>
    <source>
        <strain evidence="6">DSM 17465</strain>
    </source>
</reference>